<evidence type="ECO:0000256" key="5">
    <source>
        <dbReference type="ARBA" id="ARBA00023295"/>
    </source>
</evidence>
<feature type="domain" description="Glycoside hydrolase family 2 catalytic" evidence="7">
    <location>
        <begin position="391"/>
        <end position="471"/>
    </location>
</feature>
<name>A0A139A2W4_GONPJ</name>
<dbReference type="Gene3D" id="2.60.40.10">
    <property type="entry name" value="Immunoglobulins"/>
    <property type="match status" value="1"/>
</dbReference>
<dbReference type="AlphaFoldDB" id="A0A139A2W4"/>
<dbReference type="EC" id="3.2.1.25" evidence="3"/>
<dbReference type="GO" id="GO:0004567">
    <property type="term" value="F:beta-mannosidase activity"/>
    <property type="evidence" value="ECO:0007669"/>
    <property type="project" value="UniProtKB-EC"/>
</dbReference>
<comment type="catalytic activity">
    <reaction evidence="1">
        <text>Hydrolysis of terminal, non-reducing beta-D-mannose residues in beta-D-mannosides.</text>
        <dbReference type="EC" id="3.2.1.25"/>
    </reaction>
</comment>
<organism evidence="9 10">
    <name type="scientific">Gonapodya prolifera (strain JEL478)</name>
    <name type="common">Monoblepharis prolifera</name>
    <dbReference type="NCBI Taxonomy" id="1344416"/>
    <lineage>
        <taxon>Eukaryota</taxon>
        <taxon>Fungi</taxon>
        <taxon>Fungi incertae sedis</taxon>
        <taxon>Chytridiomycota</taxon>
        <taxon>Chytridiomycota incertae sedis</taxon>
        <taxon>Monoblepharidomycetes</taxon>
        <taxon>Monoblepharidales</taxon>
        <taxon>Gonapodyaceae</taxon>
        <taxon>Gonapodya</taxon>
    </lineage>
</organism>
<evidence type="ECO:0000256" key="6">
    <source>
        <dbReference type="SAM" id="MobiDB-lite"/>
    </source>
</evidence>
<dbReference type="InterPro" id="IPR017853">
    <property type="entry name" value="GH"/>
</dbReference>
<evidence type="ECO:0000259" key="8">
    <source>
        <dbReference type="Pfam" id="PF22666"/>
    </source>
</evidence>
<evidence type="ECO:0000256" key="1">
    <source>
        <dbReference type="ARBA" id="ARBA00000829"/>
    </source>
</evidence>
<sequence>MKLTGDWQIHGHDRRGRPLTIDGQIPGEIYPQLHRAFVLSDSPLRGDDFATGALDWVHKQDWTYEKTFTVDRGGQDGGEEGVEGARILDSRKVLLVFHGLDTLAAISLNGHPVGKADNAFRPWTFDIRPLLREGENTLRVVLYSVTAGPAVASVSSSPQSWIRKPLASFGVPHFPAFPGCGITGDVELIPLVDTVWMSDLAVRVCKNGDQSRFAAIKSDWLVEVTMDLIANEPRSDLAVFVSLNIPGSASPPHIEMCNVNTGFENVTISVPLVVAKDSVETWDYADGIGDQRLYELTVAVMDQSRGIALQRQKRNIGFRNITVKTHPSKEILTCTFFIEENLIFLKGAAVSPIELFPTTVTFDQLDYMTESCTAANLNAIYVPGTTGFLSDRFYDLCDQRGLLVLQECAFDDRVQYAQNLNMKSVEEEIRYQIRRLMHHPSVIAWIANVEDQRILSAIEKSAKLLDPSRPLLRCSSSPKSQETLALLGDGIPSLPATDILKQAIDFTDLSPLSEVMKARSLVVPMEAALQNVKSALPSEVRTCIHDLGNDHGPKSSEEITSSISYLTQCLQALELKSEIEQRRRSHKCTGFVYRSLNDPWQAPYPGSLEYGGRWKLSHHVISNLLRPVLVSCQADTVDEMEIFLSSALLDALGVHVLVRIYSLRDSKLKWTKQFDSVPIQPMSTILLFRGGVTGTNKNPDDLSLKEHVIDMEARDSGSGRLLSSNWHVVGENRLPSSIFNKRPSLDIKVTGVSQYTSAVWDSTGRERSRVDLVITTDSVVPFFNLDNSRYRGWYDLGCTVLIPGQTYHVSFYPWPGENGGLKASAVGASEVQASRKAGGRDRLLQLLASKKRSDSSAGRDTRLPEASQQWSIVSAHDFVASTVQVQTLAGSYAVLLQAVNDKTASSTGFNRFKAPTYRAPNTQESSKKYIWTTNVEDEDAGGSSSRRGPQDSPH</sequence>
<dbReference type="STRING" id="1344416.A0A139A2W4"/>
<evidence type="ECO:0000256" key="3">
    <source>
        <dbReference type="ARBA" id="ARBA00012754"/>
    </source>
</evidence>
<evidence type="ECO:0000313" key="9">
    <source>
        <dbReference type="EMBL" id="KXS11126.1"/>
    </source>
</evidence>
<protein>
    <recommendedName>
        <fullName evidence="3">beta-mannosidase</fullName>
        <ecNumber evidence="3">3.2.1.25</ecNumber>
    </recommendedName>
</protein>
<dbReference type="InterPro" id="IPR054593">
    <property type="entry name" value="Beta-mannosidase-like_N2"/>
</dbReference>
<dbReference type="PANTHER" id="PTHR43730">
    <property type="entry name" value="BETA-MANNOSIDASE"/>
    <property type="match status" value="1"/>
</dbReference>
<evidence type="ECO:0000313" key="10">
    <source>
        <dbReference type="Proteomes" id="UP000070544"/>
    </source>
</evidence>
<dbReference type="InterPro" id="IPR050887">
    <property type="entry name" value="Beta-mannosidase_GH2"/>
</dbReference>
<dbReference type="EMBL" id="KQ965809">
    <property type="protein sequence ID" value="KXS11126.1"/>
    <property type="molecule type" value="Genomic_DNA"/>
</dbReference>
<dbReference type="GO" id="GO:0006516">
    <property type="term" value="P:glycoprotein catabolic process"/>
    <property type="evidence" value="ECO:0007669"/>
    <property type="project" value="TreeGrafter"/>
</dbReference>
<evidence type="ECO:0000256" key="2">
    <source>
        <dbReference type="ARBA" id="ARBA00007401"/>
    </source>
</evidence>
<dbReference type="Pfam" id="PF22666">
    <property type="entry name" value="Glyco_hydro_2_N2"/>
    <property type="match status" value="1"/>
</dbReference>
<dbReference type="GO" id="GO:0005975">
    <property type="term" value="P:carbohydrate metabolic process"/>
    <property type="evidence" value="ECO:0007669"/>
    <property type="project" value="InterPro"/>
</dbReference>
<dbReference type="PANTHER" id="PTHR43730:SF1">
    <property type="entry name" value="BETA-MANNOSIDASE"/>
    <property type="match status" value="1"/>
</dbReference>
<keyword evidence="5" id="KW-0326">Glycosidase</keyword>
<evidence type="ECO:0000259" key="7">
    <source>
        <dbReference type="Pfam" id="PF02836"/>
    </source>
</evidence>
<evidence type="ECO:0000256" key="4">
    <source>
        <dbReference type="ARBA" id="ARBA00022801"/>
    </source>
</evidence>
<dbReference type="InterPro" id="IPR008979">
    <property type="entry name" value="Galactose-bd-like_sf"/>
</dbReference>
<dbReference type="SUPFAM" id="SSF49785">
    <property type="entry name" value="Galactose-binding domain-like"/>
    <property type="match status" value="1"/>
</dbReference>
<accession>A0A139A2W4</accession>
<dbReference type="OrthoDB" id="2866996at2759"/>
<keyword evidence="10" id="KW-1185">Reference proteome</keyword>
<feature type="domain" description="Beta-mannosidase-like galactose-binding" evidence="8">
    <location>
        <begin position="7"/>
        <end position="183"/>
    </location>
</feature>
<dbReference type="Gene3D" id="2.60.120.260">
    <property type="entry name" value="Galactose-binding domain-like"/>
    <property type="match status" value="1"/>
</dbReference>
<dbReference type="InterPro" id="IPR013783">
    <property type="entry name" value="Ig-like_fold"/>
</dbReference>
<dbReference type="InterPro" id="IPR006103">
    <property type="entry name" value="Glyco_hydro_2_cat"/>
</dbReference>
<reference evidence="9 10" key="1">
    <citation type="journal article" date="2015" name="Genome Biol. Evol.">
        <title>Phylogenomic analyses indicate that early fungi evolved digesting cell walls of algal ancestors of land plants.</title>
        <authorList>
            <person name="Chang Y."/>
            <person name="Wang S."/>
            <person name="Sekimoto S."/>
            <person name="Aerts A.L."/>
            <person name="Choi C."/>
            <person name="Clum A."/>
            <person name="LaButti K.M."/>
            <person name="Lindquist E.A."/>
            <person name="Yee Ngan C."/>
            <person name="Ohm R.A."/>
            <person name="Salamov A.A."/>
            <person name="Grigoriev I.V."/>
            <person name="Spatafora J.W."/>
            <person name="Berbee M.L."/>
        </authorList>
    </citation>
    <scope>NUCLEOTIDE SEQUENCE [LARGE SCALE GENOMIC DNA]</scope>
    <source>
        <strain evidence="9 10">JEL478</strain>
    </source>
</reference>
<gene>
    <name evidence="9" type="ORF">M427DRAFT_148137</name>
</gene>
<comment type="similarity">
    <text evidence="2">Belongs to the glycosyl hydrolase 2 family.</text>
</comment>
<proteinExistence type="inferred from homology"/>
<dbReference type="Pfam" id="PF02836">
    <property type="entry name" value="Glyco_hydro_2_C"/>
    <property type="match status" value="1"/>
</dbReference>
<feature type="region of interest" description="Disordered" evidence="6">
    <location>
        <begin position="907"/>
        <end position="954"/>
    </location>
</feature>
<dbReference type="SUPFAM" id="SSF51445">
    <property type="entry name" value="(Trans)glycosidases"/>
    <property type="match status" value="1"/>
</dbReference>
<dbReference type="Proteomes" id="UP000070544">
    <property type="component" value="Unassembled WGS sequence"/>
</dbReference>
<keyword evidence="4 9" id="KW-0378">Hydrolase</keyword>
<dbReference type="Gene3D" id="3.20.20.80">
    <property type="entry name" value="Glycosidases"/>
    <property type="match status" value="2"/>
</dbReference>